<keyword evidence="2" id="KW-0677">Repeat</keyword>
<feature type="transmembrane region" description="Helical" evidence="5">
    <location>
        <begin position="464"/>
        <end position="484"/>
    </location>
</feature>
<dbReference type="GO" id="GO:0007338">
    <property type="term" value="P:single fertilization"/>
    <property type="evidence" value="ECO:0007669"/>
    <property type="project" value="TreeGrafter"/>
</dbReference>
<dbReference type="GO" id="GO:0005886">
    <property type="term" value="C:plasma membrane"/>
    <property type="evidence" value="ECO:0007669"/>
    <property type="project" value="TreeGrafter"/>
</dbReference>
<dbReference type="Proteomes" id="UP000036681">
    <property type="component" value="Unplaced"/>
</dbReference>
<keyword evidence="5" id="KW-1133">Transmembrane helix</keyword>
<keyword evidence="3" id="KW-0406">Ion transport</keyword>
<evidence type="ECO:0000313" key="8">
    <source>
        <dbReference type="WBParaSite" id="ALUE_0000621301-mRNA-1"/>
    </source>
</evidence>
<feature type="domain" description="Transient receptor ion channel" evidence="6">
    <location>
        <begin position="189"/>
        <end position="249"/>
    </location>
</feature>
<dbReference type="AlphaFoldDB" id="A0A9J2P9X6"/>
<dbReference type="WBParaSite" id="ALUE_0000621301-mRNA-1">
    <property type="protein sequence ID" value="ALUE_0000621301-mRNA-1"/>
    <property type="gene ID" value="ALUE_0000621301"/>
</dbReference>
<keyword evidence="1" id="KW-0813">Transport</keyword>
<feature type="transmembrane region" description="Helical" evidence="5">
    <location>
        <begin position="683"/>
        <end position="705"/>
    </location>
</feature>
<evidence type="ECO:0000313" key="7">
    <source>
        <dbReference type="Proteomes" id="UP000036681"/>
    </source>
</evidence>
<dbReference type="Pfam" id="PF08344">
    <property type="entry name" value="TRP_2"/>
    <property type="match status" value="1"/>
</dbReference>
<evidence type="ECO:0000256" key="4">
    <source>
        <dbReference type="ARBA" id="ARBA00023303"/>
    </source>
</evidence>
<keyword evidence="4" id="KW-0407">Ion channel</keyword>
<evidence type="ECO:0000256" key="1">
    <source>
        <dbReference type="ARBA" id="ARBA00022448"/>
    </source>
</evidence>
<evidence type="ECO:0000259" key="6">
    <source>
        <dbReference type="SMART" id="SM01420"/>
    </source>
</evidence>
<keyword evidence="7" id="KW-1185">Reference proteome</keyword>
<dbReference type="GO" id="GO:0051480">
    <property type="term" value="P:regulation of cytosolic calcium ion concentration"/>
    <property type="evidence" value="ECO:0007669"/>
    <property type="project" value="TreeGrafter"/>
</dbReference>
<keyword evidence="5" id="KW-0812">Transmembrane</keyword>
<dbReference type="GO" id="GO:0015279">
    <property type="term" value="F:store-operated calcium channel activity"/>
    <property type="evidence" value="ECO:0007669"/>
    <property type="project" value="TreeGrafter"/>
</dbReference>
<accession>A0A9J2P9X6</accession>
<evidence type="ECO:0000256" key="2">
    <source>
        <dbReference type="ARBA" id="ARBA00022737"/>
    </source>
</evidence>
<dbReference type="PANTHER" id="PTHR10117">
    <property type="entry name" value="TRANSIENT RECEPTOR POTENTIAL CHANNEL"/>
    <property type="match status" value="1"/>
</dbReference>
<feature type="transmembrane region" description="Helical" evidence="5">
    <location>
        <begin position="580"/>
        <end position="613"/>
    </location>
</feature>
<proteinExistence type="predicted"/>
<feature type="transmembrane region" description="Helical" evidence="5">
    <location>
        <begin position="504"/>
        <end position="525"/>
    </location>
</feature>
<organism evidence="7 8">
    <name type="scientific">Ascaris lumbricoides</name>
    <name type="common">Giant roundworm</name>
    <dbReference type="NCBI Taxonomy" id="6252"/>
    <lineage>
        <taxon>Eukaryota</taxon>
        <taxon>Metazoa</taxon>
        <taxon>Ecdysozoa</taxon>
        <taxon>Nematoda</taxon>
        <taxon>Chromadorea</taxon>
        <taxon>Rhabditida</taxon>
        <taxon>Spirurina</taxon>
        <taxon>Ascaridomorpha</taxon>
        <taxon>Ascaridoidea</taxon>
        <taxon>Ascarididae</taxon>
        <taxon>Ascaris</taxon>
    </lineage>
</organism>
<evidence type="ECO:0000256" key="3">
    <source>
        <dbReference type="ARBA" id="ARBA00023065"/>
    </source>
</evidence>
<name>A0A9J2P9X6_ASCLU</name>
<keyword evidence="5" id="KW-0472">Membrane</keyword>
<evidence type="ECO:0000256" key="5">
    <source>
        <dbReference type="SAM" id="Phobius"/>
    </source>
</evidence>
<protein>
    <submittedName>
        <fullName evidence="8">Transient receptor ion channel domain-containing protein</fullName>
    </submittedName>
</protein>
<dbReference type="InterPro" id="IPR013555">
    <property type="entry name" value="TRP_dom"/>
</dbReference>
<dbReference type="PANTHER" id="PTHR10117:SF50">
    <property type="entry name" value="ANK_REP_REGION DOMAIN-CONTAINING PROTEIN"/>
    <property type="match status" value="1"/>
</dbReference>
<dbReference type="InterPro" id="IPR002153">
    <property type="entry name" value="TRPC_channel"/>
</dbReference>
<dbReference type="GO" id="GO:0034703">
    <property type="term" value="C:cation channel complex"/>
    <property type="evidence" value="ECO:0007669"/>
    <property type="project" value="TreeGrafter"/>
</dbReference>
<dbReference type="GO" id="GO:0070679">
    <property type="term" value="F:inositol 1,4,5 trisphosphate binding"/>
    <property type="evidence" value="ECO:0007669"/>
    <property type="project" value="TreeGrafter"/>
</dbReference>
<reference evidence="8" key="1">
    <citation type="submission" date="2023-03" db="UniProtKB">
        <authorList>
            <consortium name="WormBaseParasite"/>
        </authorList>
    </citation>
    <scope>IDENTIFICATION</scope>
</reference>
<dbReference type="SMART" id="SM01420">
    <property type="entry name" value="TRP_2"/>
    <property type="match status" value="1"/>
</dbReference>
<sequence length="964" mass="110414">MAGTGGRVVFLPRAKPPVEKSVSTADGRRGTIESRRGKSCDITSFLARNFRRSVLQGEREAVFKTVQSILGVQQARSAWNFFTISHCRKTRTRSQAEMITSLVLERSSPEPLKEALMTAICIGMQPLVELIISLFHEFPGEEYNGCRHSCAFPPHLTPLMLACMCNSFAAVEFLLLRHHRIRLPHRPDCYCEKCADESVRSSHAVVKLDTYTAISSDAFLWLACRDPLLAAFKLAADLEVCCQVDEEYKSAYWQLHENVMATTVRMVEQCWHMKDVEILLSQKDGIPLSDSKLHFPRLRIALDCHMRTFLATMNIQCALRSIWHSGWADYGNYALKDTWRILQHSLLLPLRAPVHILSAGVLMKSFNTPLARRANLVTFTVISSTWGNVTLTRAKMQQTVSKVGSRPECKHYLGFSHDVNWFHLRDYTTDCRVLTDHGGGGKLQNLNSYDVVIGDVAVPARFDLIMLWLFSGSLYCWVMTTAMVSQDGIYKLHRRHWVFHDFSLIYDIYFGAACILAFWRVFYFVQLKRNLGSTVVSDIKRSHSYTTCKTSFAQHELSKILAWRITTKVAFLLCHIKSDFAVTFLSLFGISIVRCAQICFIFLATMLIVMLSFSLGLTTMHQAYKGGAAIQEDGSILRMKDKFSSVLETLRNLYWSFYGYLGPWEYALAVGNAGPDFKPTNHLFIVIASEVTVAIYHIVVVITLLKMMVTLLIWRGDEVQRDEDTEWKYSRSVIYAEYFDWHTALPPPFNIFFIAAMFVRQLAERCHEIILLKLRVRAKTIFYPERPVPYAALAAVEKQLDRLEISGVTSVIPKNYKDSGGPHKDASKQVMVEEVNYQIVTTQLLSTLVQQVRQFIHGNNEFIGHVRQYGAMMLRWMARSTPRKQFYRYAKISMEVSRRSPNTFMRVRSIPRLQLSHKNSFQKLLEKLLRRSLRSDEYACRTAQKLDGEKCLETLGIRADDDRC</sequence>